<dbReference type="CDD" id="cd00383">
    <property type="entry name" value="trans_reg_C"/>
    <property type="match status" value="1"/>
</dbReference>
<evidence type="ECO:0000256" key="5">
    <source>
        <dbReference type="ARBA" id="ARBA00023163"/>
    </source>
</evidence>
<feature type="DNA-binding region" description="OmpR/PhoB-type" evidence="7">
    <location>
        <begin position="153"/>
        <end position="257"/>
    </location>
</feature>
<reference evidence="10 11" key="1">
    <citation type="submission" date="2024-04" db="EMBL/GenBank/DDBJ databases">
        <title>Novel species of the genus Ideonella isolated from streams.</title>
        <authorList>
            <person name="Lu H."/>
        </authorList>
    </citation>
    <scope>NUCLEOTIDE SEQUENCE [LARGE SCALE GENOMIC DNA]</scope>
    <source>
        <strain evidence="10 11">BYS139W</strain>
    </source>
</reference>
<dbReference type="Proteomes" id="UP001368500">
    <property type="component" value="Unassembled WGS sequence"/>
</dbReference>
<keyword evidence="2" id="KW-0902">Two-component regulatory system</keyword>
<dbReference type="Gene3D" id="3.40.50.2300">
    <property type="match status" value="1"/>
</dbReference>
<dbReference type="RefSeq" id="WP_341374254.1">
    <property type="nucleotide sequence ID" value="NZ_JBBUTF010000008.1"/>
</dbReference>
<evidence type="ECO:0000259" key="8">
    <source>
        <dbReference type="PROSITE" id="PS50110"/>
    </source>
</evidence>
<dbReference type="Gene3D" id="1.10.10.10">
    <property type="entry name" value="Winged helix-like DNA-binding domain superfamily/Winged helix DNA-binding domain"/>
    <property type="match status" value="1"/>
</dbReference>
<evidence type="ECO:0000259" key="9">
    <source>
        <dbReference type="PROSITE" id="PS51755"/>
    </source>
</evidence>
<dbReference type="EMBL" id="JBBUTF010000008">
    <property type="protein sequence ID" value="MEK8026470.1"/>
    <property type="molecule type" value="Genomic_DNA"/>
</dbReference>
<protein>
    <submittedName>
        <fullName evidence="10">Response regulator transcription factor</fullName>
    </submittedName>
</protein>
<dbReference type="PROSITE" id="PS51755">
    <property type="entry name" value="OMPR_PHOB"/>
    <property type="match status" value="1"/>
</dbReference>
<dbReference type="PROSITE" id="PS50110">
    <property type="entry name" value="RESPONSE_REGULATORY"/>
    <property type="match status" value="1"/>
</dbReference>
<comment type="caution">
    <text evidence="10">The sequence shown here is derived from an EMBL/GenBank/DDBJ whole genome shotgun (WGS) entry which is preliminary data.</text>
</comment>
<evidence type="ECO:0000313" key="11">
    <source>
        <dbReference type="Proteomes" id="UP001368500"/>
    </source>
</evidence>
<gene>
    <name evidence="10" type="ORF">AACH11_10920</name>
</gene>
<dbReference type="InterPro" id="IPR001789">
    <property type="entry name" value="Sig_transdc_resp-reg_receiver"/>
</dbReference>
<evidence type="ECO:0000256" key="7">
    <source>
        <dbReference type="PROSITE-ProRule" id="PRU01091"/>
    </source>
</evidence>
<feature type="domain" description="Response regulatory" evidence="8">
    <location>
        <begin position="16"/>
        <end position="132"/>
    </location>
</feature>
<dbReference type="Gene3D" id="6.10.250.690">
    <property type="match status" value="1"/>
</dbReference>
<evidence type="ECO:0000256" key="4">
    <source>
        <dbReference type="ARBA" id="ARBA00023125"/>
    </source>
</evidence>
<evidence type="ECO:0000256" key="2">
    <source>
        <dbReference type="ARBA" id="ARBA00023012"/>
    </source>
</evidence>
<dbReference type="PANTHER" id="PTHR48111:SF4">
    <property type="entry name" value="DNA-BINDING DUAL TRANSCRIPTIONAL REGULATOR OMPR"/>
    <property type="match status" value="1"/>
</dbReference>
<organism evidence="10 11">
    <name type="scientific">Pseudaquabacterium rugosum</name>
    <dbReference type="NCBI Taxonomy" id="2984194"/>
    <lineage>
        <taxon>Bacteria</taxon>
        <taxon>Pseudomonadati</taxon>
        <taxon>Pseudomonadota</taxon>
        <taxon>Betaproteobacteria</taxon>
        <taxon>Burkholderiales</taxon>
        <taxon>Sphaerotilaceae</taxon>
        <taxon>Pseudaquabacterium</taxon>
    </lineage>
</organism>
<dbReference type="SUPFAM" id="SSF52172">
    <property type="entry name" value="CheY-like"/>
    <property type="match status" value="1"/>
</dbReference>
<keyword evidence="4 7" id="KW-0238">DNA-binding</keyword>
<dbReference type="PANTHER" id="PTHR48111">
    <property type="entry name" value="REGULATOR OF RPOS"/>
    <property type="match status" value="1"/>
</dbReference>
<proteinExistence type="predicted"/>
<dbReference type="InterPro" id="IPR001867">
    <property type="entry name" value="OmpR/PhoB-type_DNA-bd"/>
</dbReference>
<dbReference type="Pfam" id="PF00486">
    <property type="entry name" value="Trans_reg_C"/>
    <property type="match status" value="1"/>
</dbReference>
<keyword evidence="3" id="KW-0805">Transcription regulation</keyword>
<dbReference type="InterPro" id="IPR011006">
    <property type="entry name" value="CheY-like_superfamily"/>
</dbReference>
<dbReference type="SMART" id="SM00448">
    <property type="entry name" value="REC"/>
    <property type="match status" value="1"/>
</dbReference>
<evidence type="ECO:0000313" key="10">
    <source>
        <dbReference type="EMBL" id="MEK8026470.1"/>
    </source>
</evidence>
<keyword evidence="5" id="KW-0804">Transcription</keyword>
<sequence>MSASAMPAPAAGHERCCLLVDDDPQIRELLADYLPRFGLRLRSVADGRGLREALAEGPVHALLLDLMLPGEDGLSLCRWLRQQPDWHALPVLMLTAQGDPASRVTGLELGADDYLAKPFEPRELVARLQALLRRAAGHPLAVADGSAGAGRDATRLRIGGWLYDRLQRSLSWPDGPLLALSAAECRLLDLLARHPRQVLGRDWLLAESSAGEAPAAGSSSRSIDLAVSRLRAKLERCGGAPPLAIQTLRGQGYLLDADVGAA</sequence>
<name>A0ABU9B9A5_9BURK</name>
<evidence type="ECO:0000256" key="3">
    <source>
        <dbReference type="ARBA" id="ARBA00023015"/>
    </source>
</evidence>
<dbReference type="InterPro" id="IPR016032">
    <property type="entry name" value="Sig_transdc_resp-reg_C-effctor"/>
</dbReference>
<keyword evidence="11" id="KW-1185">Reference proteome</keyword>
<dbReference type="SMART" id="SM00862">
    <property type="entry name" value="Trans_reg_C"/>
    <property type="match status" value="1"/>
</dbReference>
<evidence type="ECO:0000256" key="1">
    <source>
        <dbReference type="ARBA" id="ARBA00022553"/>
    </source>
</evidence>
<dbReference type="SUPFAM" id="SSF46894">
    <property type="entry name" value="C-terminal effector domain of the bipartite response regulators"/>
    <property type="match status" value="1"/>
</dbReference>
<dbReference type="InterPro" id="IPR036388">
    <property type="entry name" value="WH-like_DNA-bd_sf"/>
</dbReference>
<dbReference type="Pfam" id="PF00072">
    <property type="entry name" value="Response_reg"/>
    <property type="match status" value="1"/>
</dbReference>
<dbReference type="InterPro" id="IPR039420">
    <property type="entry name" value="WalR-like"/>
</dbReference>
<evidence type="ECO:0000256" key="6">
    <source>
        <dbReference type="PROSITE-ProRule" id="PRU00169"/>
    </source>
</evidence>
<accession>A0ABU9B9A5</accession>
<feature type="modified residue" description="4-aspartylphosphate" evidence="6">
    <location>
        <position position="65"/>
    </location>
</feature>
<feature type="domain" description="OmpR/PhoB-type" evidence="9">
    <location>
        <begin position="153"/>
        <end position="257"/>
    </location>
</feature>
<keyword evidence="1 6" id="KW-0597">Phosphoprotein</keyword>